<sequence length="125" mass="14417">MPTMYSALQDIVCIFKVRVATHPWLHILTTVETTEPMKSKKRTPTWPLCPTFKEIGEWFGGFDVDEPMSFMPTMYSALQDIVCIFKVRVATHPWLHILTTVETTEPMKSKKVGKINENLLLLYSI</sequence>
<dbReference type="AlphaFoldDB" id="A0A2H3D9T8"/>
<organism evidence="1 2">
    <name type="scientific">Armillaria gallica</name>
    <name type="common">Bulbous honey fungus</name>
    <name type="synonym">Armillaria bulbosa</name>
    <dbReference type="NCBI Taxonomy" id="47427"/>
    <lineage>
        <taxon>Eukaryota</taxon>
        <taxon>Fungi</taxon>
        <taxon>Dikarya</taxon>
        <taxon>Basidiomycota</taxon>
        <taxon>Agaricomycotina</taxon>
        <taxon>Agaricomycetes</taxon>
        <taxon>Agaricomycetidae</taxon>
        <taxon>Agaricales</taxon>
        <taxon>Marasmiineae</taxon>
        <taxon>Physalacriaceae</taxon>
        <taxon>Armillaria</taxon>
    </lineage>
</organism>
<dbReference type="EMBL" id="KZ293674">
    <property type="protein sequence ID" value="PBK88192.1"/>
    <property type="molecule type" value="Genomic_DNA"/>
</dbReference>
<dbReference type="InParanoid" id="A0A2H3D9T8"/>
<accession>A0A2H3D9T8</accession>
<dbReference type="Proteomes" id="UP000217790">
    <property type="component" value="Unassembled WGS sequence"/>
</dbReference>
<reference evidence="2" key="1">
    <citation type="journal article" date="2017" name="Nat. Ecol. Evol.">
        <title>Genome expansion and lineage-specific genetic innovations in the forest pathogenic fungi Armillaria.</title>
        <authorList>
            <person name="Sipos G."/>
            <person name="Prasanna A.N."/>
            <person name="Walter M.C."/>
            <person name="O'Connor E."/>
            <person name="Balint B."/>
            <person name="Krizsan K."/>
            <person name="Kiss B."/>
            <person name="Hess J."/>
            <person name="Varga T."/>
            <person name="Slot J."/>
            <person name="Riley R."/>
            <person name="Boka B."/>
            <person name="Rigling D."/>
            <person name="Barry K."/>
            <person name="Lee J."/>
            <person name="Mihaltcheva S."/>
            <person name="LaButti K."/>
            <person name="Lipzen A."/>
            <person name="Waldron R."/>
            <person name="Moloney N.M."/>
            <person name="Sperisen C."/>
            <person name="Kredics L."/>
            <person name="Vagvoelgyi C."/>
            <person name="Patrignani A."/>
            <person name="Fitzpatrick D."/>
            <person name="Nagy I."/>
            <person name="Doyle S."/>
            <person name="Anderson J.B."/>
            <person name="Grigoriev I.V."/>
            <person name="Gueldener U."/>
            <person name="Muensterkoetter M."/>
            <person name="Nagy L.G."/>
        </authorList>
    </citation>
    <scope>NUCLEOTIDE SEQUENCE [LARGE SCALE GENOMIC DNA]</scope>
    <source>
        <strain evidence="2">Ar21-2</strain>
    </source>
</reference>
<protein>
    <submittedName>
        <fullName evidence="1">Uncharacterized protein</fullName>
    </submittedName>
</protein>
<keyword evidence="2" id="KW-1185">Reference proteome</keyword>
<name>A0A2H3D9T8_ARMGA</name>
<proteinExistence type="predicted"/>
<gene>
    <name evidence="1" type="ORF">ARMGADRAFT_1084842</name>
</gene>
<evidence type="ECO:0000313" key="2">
    <source>
        <dbReference type="Proteomes" id="UP000217790"/>
    </source>
</evidence>
<evidence type="ECO:0000313" key="1">
    <source>
        <dbReference type="EMBL" id="PBK88192.1"/>
    </source>
</evidence>